<organism evidence="1 2">
    <name type="scientific">Bacillus smithii 7_3_47FAA</name>
    <dbReference type="NCBI Taxonomy" id="665952"/>
    <lineage>
        <taxon>Bacteria</taxon>
        <taxon>Bacillati</taxon>
        <taxon>Bacillota</taxon>
        <taxon>Bacilli</taxon>
        <taxon>Bacillales</taxon>
        <taxon>Bacillaceae</taxon>
        <taxon>Bacillus</taxon>
    </lineage>
</organism>
<dbReference type="PATRIC" id="fig|665952.3.peg.2130"/>
<keyword evidence="2" id="KW-1185">Reference proteome</keyword>
<gene>
    <name evidence="1" type="ORF">HMPREF1015_02089</name>
</gene>
<dbReference type="AlphaFoldDB" id="G9QM31"/>
<proteinExistence type="predicted"/>
<accession>G9QM31</accession>
<reference evidence="1 2" key="1">
    <citation type="submission" date="2011-09" db="EMBL/GenBank/DDBJ databases">
        <title>The Genome Sequence of Bacillus smithii 7_3_47FAA.</title>
        <authorList>
            <consortium name="The Broad Institute Genome Sequencing Platform"/>
            <person name="Earl A."/>
            <person name="Ward D."/>
            <person name="Feldgarden M."/>
            <person name="Gevers D."/>
            <person name="Daigneault M."/>
            <person name="Strauss J."/>
            <person name="Allen-Vercoe E."/>
            <person name="Young S.K."/>
            <person name="Zeng Q."/>
            <person name="Gargeya S."/>
            <person name="Fitzgerald M."/>
            <person name="Haas B."/>
            <person name="Abouelleil A."/>
            <person name="Alvarado L."/>
            <person name="Arachchi H.M."/>
            <person name="Berlin A."/>
            <person name="Brown A."/>
            <person name="Chapman S.B."/>
            <person name="Chen Z."/>
            <person name="Dunbar C."/>
            <person name="Freedman E."/>
            <person name="Gearin G."/>
            <person name="Goldberg J."/>
            <person name="Griggs A."/>
            <person name="Gujja S."/>
            <person name="Heiman D."/>
            <person name="Howarth C."/>
            <person name="Larson L."/>
            <person name="Lui A."/>
            <person name="MacDonald P.J.P."/>
            <person name="Montmayeur A."/>
            <person name="Murphy C."/>
            <person name="Neiman D."/>
            <person name="Pearson M."/>
            <person name="Priest M."/>
            <person name="Roberts A."/>
            <person name="Saif S."/>
            <person name="Shea T."/>
            <person name="Shenoy N."/>
            <person name="Sisk P."/>
            <person name="Stolte C."/>
            <person name="Sykes S."/>
            <person name="Wortman J."/>
            <person name="Nusbaum C."/>
            <person name="Birren B."/>
        </authorList>
    </citation>
    <scope>NUCLEOTIDE SEQUENCE [LARGE SCALE GENOMIC DNA]</scope>
    <source>
        <strain evidence="1 2">7_3_47FAA</strain>
    </source>
</reference>
<dbReference type="EMBL" id="ACWF01000114">
    <property type="protein sequence ID" value="EHL77358.1"/>
    <property type="molecule type" value="Genomic_DNA"/>
</dbReference>
<comment type="caution">
    <text evidence="1">The sequence shown here is derived from an EMBL/GenBank/DDBJ whole genome shotgun (WGS) entry which is preliminary data.</text>
</comment>
<dbReference type="Proteomes" id="UP000011747">
    <property type="component" value="Unassembled WGS sequence"/>
</dbReference>
<protein>
    <submittedName>
        <fullName evidence="1">Uncharacterized protein</fullName>
    </submittedName>
</protein>
<sequence length="46" mass="5353">MQICAGSDLCKNGNTFIGYKPECFDAETNLFFFKRLFNLKQNQPFL</sequence>
<evidence type="ECO:0000313" key="1">
    <source>
        <dbReference type="EMBL" id="EHL77358.1"/>
    </source>
</evidence>
<dbReference type="HOGENOM" id="CLU_3180371_0_0_9"/>
<name>G9QM31_9BACI</name>
<evidence type="ECO:0000313" key="2">
    <source>
        <dbReference type="Proteomes" id="UP000011747"/>
    </source>
</evidence>